<reference evidence="5 6" key="1">
    <citation type="submission" date="2015-09" db="EMBL/GenBank/DDBJ databases">
        <title>Genome sequencing project for genomic taxonomy and phylogenomics of Bacillus-like bacteria.</title>
        <authorList>
            <person name="Liu B."/>
            <person name="Wang J."/>
            <person name="Zhu Y."/>
            <person name="Liu G."/>
            <person name="Chen Q."/>
            <person name="Chen Z."/>
            <person name="Lan J."/>
            <person name="Che J."/>
            <person name="Ge C."/>
            <person name="Shi H."/>
            <person name="Pan Z."/>
            <person name="Liu X."/>
        </authorList>
    </citation>
    <scope>NUCLEOTIDE SEQUENCE [LARGE SCALE GENOMIC DNA]</scope>
    <source>
        <strain evidence="5 6">DSM 8552</strain>
    </source>
</reference>
<dbReference type="SUPFAM" id="SSF52540">
    <property type="entry name" value="P-loop containing nucleoside triphosphate hydrolases"/>
    <property type="match status" value="1"/>
</dbReference>
<name>A0ABR5NBW9_BRECH</name>
<dbReference type="InterPro" id="IPR003593">
    <property type="entry name" value="AAA+_ATPase"/>
</dbReference>
<sequence>MIIDVKNVSWQRDETTILDGIDWQVKEGEHWCLVGLNGSGKTSLLKIISGYTWPTKGEVSVLDYLYGTVDLREVRKSIGWVSTSLMAQLHEHETAFRIILSGREATIGLYSIPREEDVKSAQELLVMFGCEALKDRPYGALSQGERQKVLIARALMAKPRLLILDEPCTGLDLLSREQLLAMIEKIAKQPGGPTLVYVTHHIEEILPCFTHTLLLKAGKVDQAGETDHVLTPEELTRFFGVSVDIRRSQGRAWISLGEEAVIR</sequence>
<dbReference type="Proteomes" id="UP000051063">
    <property type="component" value="Unassembled WGS sequence"/>
</dbReference>
<evidence type="ECO:0000313" key="5">
    <source>
        <dbReference type="EMBL" id="KQL49048.1"/>
    </source>
</evidence>
<dbReference type="PANTHER" id="PTHR42734">
    <property type="entry name" value="METAL TRANSPORT SYSTEM ATP-BINDING PROTEIN TM_0124-RELATED"/>
    <property type="match status" value="1"/>
</dbReference>
<keyword evidence="1" id="KW-0813">Transport</keyword>
<feature type="domain" description="ABC transporter" evidence="4">
    <location>
        <begin position="3"/>
        <end position="242"/>
    </location>
</feature>
<organism evidence="5 6">
    <name type="scientific">Brevibacillus choshinensis</name>
    <dbReference type="NCBI Taxonomy" id="54911"/>
    <lineage>
        <taxon>Bacteria</taxon>
        <taxon>Bacillati</taxon>
        <taxon>Bacillota</taxon>
        <taxon>Bacilli</taxon>
        <taxon>Bacillales</taxon>
        <taxon>Paenibacillaceae</taxon>
        <taxon>Brevibacillus</taxon>
    </lineage>
</organism>
<evidence type="ECO:0000313" key="6">
    <source>
        <dbReference type="Proteomes" id="UP000051063"/>
    </source>
</evidence>
<dbReference type="InterPro" id="IPR017871">
    <property type="entry name" value="ABC_transporter-like_CS"/>
</dbReference>
<dbReference type="InterPro" id="IPR003439">
    <property type="entry name" value="ABC_transporter-like_ATP-bd"/>
</dbReference>
<dbReference type="GO" id="GO:0005524">
    <property type="term" value="F:ATP binding"/>
    <property type="evidence" value="ECO:0007669"/>
    <property type="project" value="UniProtKB-KW"/>
</dbReference>
<dbReference type="SMART" id="SM00382">
    <property type="entry name" value="AAA"/>
    <property type="match status" value="1"/>
</dbReference>
<evidence type="ECO:0000256" key="3">
    <source>
        <dbReference type="ARBA" id="ARBA00022840"/>
    </source>
</evidence>
<dbReference type="InterPro" id="IPR050153">
    <property type="entry name" value="Metal_Ion_Import_ABC"/>
</dbReference>
<dbReference type="RefSeq" id="WP_055743345.1">
    <property type="nucleotide sequence ID" value="NZ_LJJB01000007.1"/>
</dbReference>
<dbReference type="InterPro" id="IPR027417">
    <property type="entry name" value="P-loop_NTPase"/>
</dbReference>
<keyword evidence="3 5" id="KW-0067">ATP-binding</keyword>
<proteinExistence type="predicted"/>
<keyword evidence="2" id="KW-0547">Nucleotide-binding</keyword>
<keyword evidence="6" id="KW-1185">Reference proteome</keyword>
<evidence type="ECO:0000256" key="2">
    <source>
        <dbReference type="ARBA" id="ARBA00022741"/>
    </source>
</evidence>
<dbReference type="Pfam" id="PF00005">
    <property type="entry name" value="ABC_tran"/>
    <property type="match status" value="1"/>
</dbReference>
<dbReference type="EMBL" id="LJJB01000007">
    <property type="protein sequence ID" value="KQL49048.1"/>
    <property type="molecule type" value="Genomic_DNA"/>
</dbReference>
<evidence type="ECO:0000256" key="1">
    <source>
        <dbReference type="ARBA" id="ARBA00022448"/>
    </source>
</evidence>
<protein>
    <submittedName>
        <fullName evidence="5">Molybdenum ABC transporter ATP-binding protein</fullName>
    </submittedName>
</protein>
<evidence type="ECO:0000259" key="4">
    <source>
        <dbReference type="PROSITE" id="PS50893"/>
    </source>
</evidence>
<gene>
    <name evidence="5" type="ORF">AN963_04535</name>
</gene>
<dbReference type="PROSITE" id="PS00211">
    <property type="entry name" value="ABC_TRANSPORTER_1"/>
    <property type="match status" value="1"/>
</dbReference>
<dbReference type="Gene3D" id="3.40.50.300">
    <property type="entry name" value="P-loop containing nucleotide triphosphate hydrolases"/>
    <property type="match status" value="1"/>
</dbReference>
<dbReference type="PROSITE" id="PS50893">
    <property type="entry name" value="ABC_TRANSPORTER_2"/>
    <property type="match status" value="1"/>
</dbReference>
<accession>A0ABR5NBW9</accession>
<comment type="caution">
    <text evidence="5">The sequence shown here is derived from an EMBL/GenBank/DDBJ whole genome shotgun (WGS) entry which is preliminary data.</text>
</comment>